<name>U5ESX7_9DIPT</name>
<dbReference type="AlphaFoldDB" id="U5ESX7"/>
<dbReference type="InterPro" id="IPR022533">
    <property type="entry name" value="Cox20"/>
</dbReference>
<dbReference type="GO" id="GO:0005743">
    <property type="term" value="C:mitochondrial inner membrane"/>
    <property type="evidence" value="ECO:0007669"/>
    <property type="project" value="UniProtKB-SubCell"/>
</dbReference>
<evidence type="ECO:0000256" key="2">
    <source>
        <dbReference type="ARBA" id="ARBA00009575"/>
    </source>
</evidence>
<feature type="transmembrane region" description="Helical" evidence="9">
    <location>
        <begin position="60"/>
        <end position="78"/>
    </location>
</feature>
<evidence type="ECO:0000256" key="9">
    <source>
        <dbReference type="SAM" id="Phobius"/>
    </source>
</evidence>
<sequence length="120" mass="13934">MTESKDKLDFDFEEEEDKSVYLYGRDVTKIPCFKDSFFYGISTGIAVGFLAFMKTSRPQLATHIGFGTFFATTVGYWFPCRYNWSKRKFDFAKIQAIMKKQAIYEGTELEREIKAKGLDV</sequence>
<evidence type="ECO:0000256" key="1">
    <source>
        <dbReference type="ARBA" id="ARBA00004273"/>
    </source>
</evidence>
<accession>U5ESX7</accession>
<dbReference type="Pfam" id="PF12597">
    <property type="entry name" value="Cox20"/>
    <property type="match status" value="1"/>
</dbReference>
<keyword evidence="6 9" id="KW-1133">Transmembrane helix</keyword>
<dbReference type="PANTHER" id="PTHR31586:SF1">
    <property type="entry name" value="CYTOCHROME C OXIDASE ASSEMBLY PROTEIN COX20, MITOCHONDRIAL"/>
    <property type="match status" value="1"/>
</dbReference>
<evidence type="ECO:0000256" key="8">
    <source>
        <dbReference type="ARBA" id="ARBA00023136"/>
    </source>
</evidence>
<evidence type="ECO:0000313" key="10">
    <source>
        <dbReference type="EMBL" id="JAB56847.1"/>
    </source>
</evidence>
<evidence type="ECO:0000256" key="5">
    <source>
        <dbReference type="ARBA" id="ARBA00022792"/>
    </source>
</evidence>
<reference evidence="10" key="1">
    <citation type="journal article" date="2014" name="Insect Biochem. Mol. Biol.">
        <title>An insight into the sialome of the frog biting fly, Corethrella appendiculata.</title>
        <authorList>
            <person name="Ribeiro J.M.C."/>
            <person name="Chagas A.C."/>
            <person name="Pham V.M."/>
            <person name="Lounibos L.P."/>
            <person name="Calvo E."/>
        </authorList>
    </citation>
    <scope>NUCLEOTIDE SEQUENCE</scope>
    <source>
        <tissue evidence="10">Salivary glands</tissue>
    </source>
</reference>
<evidence type="ECO:0000256" key="7">
    <source>
        <dbReference type="ARBA" id="ARBA00023128"/>
    </source>
</evidence>
<evidence type="ECO:0000256" key="6">
    <source>
        <dbReference type="ARBA" id="ARBA00022989"/>
    </source>
</evidence>
<comment type="subcellular location">
    <subcellularLocation>
        <location evidence="1">Mitochondrion inner membrane</location>
    </subcellularLocation>
</comment>
<dbReference type="PRINTS" id="PR02049">
    <property type="entry name" value="PROTEINF36A"/>
</dbReference>
<evidence type="ECO:0000256" key="4">
    <source>
        <dbReference type="ARBA" id="ARBA00022692"/>
    </source>
</evidence>
<feature type="transmembrane region" description="Helical" evidence="9">
    <location>
        <begin position="36"/>
        <end position="53"/>
    </location>
</feature>
<keyword evidence="4 9" id="KW-0812">Transmembrane</keyword>
<keyword evidence="8 9" id="KW-0472">Membrane</keyword>
<dbReference type="PANTHER" id="PTHR31586">
    <property type="entry name" value="CYTOCHROME C OXIDASE PROTEIN 20"/>
    <property type="match status" value="1"/>
</dbReference>
<evidence type="ECO:0000256" key="3">
    <source>
        <dbReference type="ARBA" id="ARBA00017689"/>
    </source>
</evidence>
<protein>
    <recommendedName>
        <fullName evidence="3">Cytochrome c oxidase assembly protein COX20, mitochondrial</fullName>
    </recommendedName>
</protein>
<dbReference type="EMBL" id="GANO01003024">
    <property type="protein sequence ID" value="JAB56847.1"/>
    <property type="molecule type" value="mRNA"/>
</dbReference>
<comment type="similarity">
    <text evidence="2">Belongs to the COX20 family.</text>
</comment>
<organism evidence="10">
    <name type="scientific">Corethrella appendiculata</name>
    <dbReference type="NCBI Taxonomy" id="1370023"/>
    <lineage>
        <taxon>Eukaryota</taxon>
        <taxon>Metazoa</taxon>
        <taxon>Ecdysozoa</taxon>
        <taxon>Arthropoda</taxon>
        <taxon>Hexapoda</taxon>
        <taxon>Insecta</taxon>
        <taxon>Pterygota</taxon>
        <taxon>Neoptera</taxon>
        <taxon>Endopterygota</taxon>
        <taxon>Diptera</taxon>
        <taxon>Nematocera</taxon>
        <taxon>Culicoidea</taxon>
        <taxon>Chaoboridae</taxon>
        <taxon>Corethrella</taxon>
    </lineage>
</organism>
<dbReference type="GO" id="GO:0033617">
    <property type="term" value="P:mitochondrial respiratory chain complex IV assembly"/>
    <property type="evidence" value="ECO:0007669"/>
    <property type="project" value="InterPro"/>
</dbReference>
<proteinExistence type="evidence at transcript level"/>
<keyword evidence="5" id="KW-0999">Mitochondrion inner membrane</keyword>
<keyword evidence="7" id="KW-0496">Mitochondrion</keyword>